<accession>G4Q8T5</accession>
<dbReference type="Proteomes" id="UP000007093">
    <property type="component" value="Chromosome"/>
</dbReference>
<feature type="transmembrane region" description="Helical" evidence="1">
    <location>
        <begin position="56"/>
        <end position="76"/>
    </location>
</feature>
<sequence>MFGINEKISLYITITENNHKSARILHGCGLFVSCGKILANGFKLQGTVLFLSKNGLIHGLIPVWMLTIHLLVFCFVKLRENLFLNLPKSRVPTPIF</sequence>
<reference evidence="2 3" key="1">
    <citation type="journal article" date="2011" name="J. Bacteriol.">
        <title>Complete genome sequence of Acidaminococcus intestini RYC-MR95, a Gram-negative bacterium from the phylum Firmicutes.</title>
        <authorList>
            <person name="D'Auria G."/>
            <person name="Galan J.C."/>
            <person name="Rodriguez-Alcayna M."/>
            <person name="Moya A."/>
            <person name="Baquero F."/>
            <person name="Latorre A."/>
        </authorList>
    </citation>
    <scope>NUCLEOTIDE SEQUENCE [LARGE SCALE GENOMIC DNA]</scope>
    <source>
        <strain evidence="2 3">RyC-MR95</strain>
    </source>
</reference>
<organism evidence="2 3">
    <name type="scientific">Acidaminococcus intestini (strain RyC-MR95)</name>
    <dbReference type="NCBI Taxonomy" id="568816"/>
    <lineage>
        <taxon>Bacteria</taxon>
        <taxon>Bacillati</taxon>
        <taxon>Bacillota</taxon>
        <taxon>Negativicutes</taxon>
        <taxon>Acidaminococcales</taxon>
        <taxon>Acidaminococcaceae</taxon>
        <taxon>Acidaminococcus</taxon>
    </lineage>
</organism>
<dbReference type="HOGENOM" id="CLU_2353474_0_0_9"/>
<evidence type="ECO:0000256" key="1">
    <source>
        <dbReference type="SAM" id="Phobius"/>
    </source>
</evidence>
<keyword evidence="1" id="KW-1133">Transmembrane helix</keyword>
<keyword evidence="1" id="KW-0472">Membrane</keyword>
<keyword evidence="3" id="KW-1185">Reference proteome</keyword>
<name>G4Q8T5_ACIIR</name>
<dbReference type="PROSITE" id="PS51257">
    <property type="entry name" value="PROKAR_LIPOPROTEIN"/>
    <property type="match status" value="1"/>
</dbReference>
<evidence type="ECO:0000313" key="3">
    <source>
        <dbReference type="Proteomes" id="UP000007093"/>
    </source>
</evidence>
<proteinExistence type="predicted"/>
<dbReference type="AlphaFoldDB" id="G4Q8T5"/>
<dbReference type="InParanoid" id="G4Q8T5"/>
<keyword evidence="1" id="KW-0812">Transmembrane</keyword>
<dbReference type="EMBL" id="CP003058">
    <property type="protein sequence ID" value="AEQ22518.1"/>
    <property type="molecule type" value="Genomic_DNA"/>
</dbReference>
<evidence type="ECO:0000313" key="2">
    <source>
        <dbReference type="EMBL" id="AEQ22518.1"/>
    </source>
</evidence>
<protein>
    <submittedName>
        <fullName evidence="2">Uncharacterized protein</fullName>
    </submittedName>
</protein>
<dbReference type="KEGG" id="ain:Acin_1294"/>
<gene>
    <name evidence="2" type="ordered locus">Acin_1294</name>
</gene>